<dbReference type="InterPro" id="IPR004485">
    <property type="entry name" value="Cobalamin_biosynth_CobD/CbiB"/>
</dbReference>
<dbReference type="GO" id="GO:0009236">
    <property type="term" value="P:cobalamin biosynthetic process"/>
    <property type="evidence" value="ECO:0007669"/>
    <property type="project" value="UniProtKB-UniRule"/>
</dbReference>
<feature type="transmembrane region" description="Helical" evidence="9">
    <location>
        <begin position="326"/>
        <end position="345"/>
    </location>
</feature>
<dbReference type="KEGG" id="aacx:DEACI_2581"/>
<evidence type="ECO:0000313" key="10">
    <source>
        <dbReference type="EMBL" id="CAA7601910.1"/>
    </source>
</evidence>
<keyword evidence="8 9" id="KW-0472">Membrane</keyword>
<feature type="transmembrane region" description="Helical" evidence="9">
    <location>
        <begin position="25"/>
        <end position="45"/>
    </location>
</feature>
<evidence type="ECO:0000256" key="3">
    <source>
        <dbReference type="ARBA" id="ARBA00006263"/>
    </source>
</evidence>
<keyword evidence="4 9" id="KW-1003">Cell membrane</keyword>
<keyword evidence="12" id="KW-1185">Reference proteome</keyword>
<proteinExistence type="inferred from homology"/>
<dbReference type="HAMAP" id="MF_00024">
    <property type="entry name" value="CobD_CbiB"/>
    <property type="match status" value="1"/>
</dbReference>
<dbReference type="PANTHER" id="PTHR34308">
    <property type="entry name" value="COBALAMIN BIOSYNTHESIS PROTEIN CBIB"/>
    <property type="match status" value="1"/>
</dbReference>
<dbReference type="GO" id="GO:0015420">
    <property type="term" value="F:ABC-type vitamin B12 transporter activity"/>
    <property type="evidence" value="ECO:0007669"/>
    <property type="project" value="UniProtKB-UniRule"/>
</dbReference>
<reference evidence="10" key="2">
    <citation type="submission" date="2020-01" db="EMBL/GenBank/DDBJ databases">
        <authorList>
            <person name="Hornung B."/>
        </authorList>
    </citation>
    <scope>NUCLEOTIDE SEQUENCE</scope>
    <source>
        <strain evidence="10">PacBioINE</strain>
    </source>
</reference>
<evidence type="ECO:0000256" key="2">
    <source>
        <dbReference type="ARBA" id="ARBA00004953"/>
    </source>
</evidence>
<dbReference type="NCBIfam" id="TIGR00380">
    <property type="entry name" value="cobal_cbiB"/>
    <property type="match status" value="1"/>
</dbReference>
<comment type="caution">
    <text evidence="9">Lacks conserved residue(s) required for the propagation of feature annotation.</text>
</comment>
<comment type="pathway">
    <text evidence="2 9">Cofactor biosynthesis; adenosylcobalamin biosynthesis.</text>
</comment>
<comment type="subcellular location">
    <subcellularLocation>
        <location evidence="1 9">Cell membrane</location>
        <topology evidence="1 9">Multi-pass membrane protein</topology>
    </subcellularLocation>
</comment>
<feature type="transmembrane region" description="Helical" evidence="9">
    <location>
        <begin position="110"/>
        <end position="128"/>
    </location>
</feature>
<feature type="transmembrane region" description="Helical" evidence="9">
    <location>
        <begin position="85"/>
        <end position="104"/>
    </location>
</feature>
<keyword evidence="6 9" id="KW-0812">Transmembrane</keyword>
<dbReference type="EMBL" id="CDGJ01000078">
    <property type="protein sequence ID" value="CEJ08246.1"/>
    <property type="molecule type" value="Genomic_DNA"/>
</dbReference>
<evidence type="ECO:0000256" key="7">
    <source>
        <dbReference type="ARBA" id="ARBA00022989"/>
    </source>
</evidence>
<evidence type="ECO:0000313" key="11">
    <source>
        <dbReference type="EMBL" id="CEJ08246.1"/>
    </source>
</evidence>
<evidence type="ECO:0000256" key="1">
    <source>
        <dbReference type="ARBA" id="ARBA00004651"/>
    </source>
</evidence>
<keyword evidence="7 9" id="KW-1133">Transmembrane helix</keyword>
<dbReference type="AlphaFoldDB" id="A0A8S0X5T4"/>
<dbReference type="GO" id="GO:0005886">
    <property type="term" value="C:plasma membrane"/>
    <property type="evidence" value="ECO:0007669"/>
    <property type="project" value="UniProtKB-SubCell"/>
</dbReference>
<evidence type="ECO:0000256" key="8">
    <source>
        <dbReference type="ARBA" id="ARBA00023136"/>
    </source>
</evidence>
<dbReference type="RefSeq" id="WP_240985372.1">
    <property type="nucleotide sequence ID" value="NZ_CDGJ01000078.1"/>
</dbReference>
<reference evidence="11" key="1">
    <citation type="submission" date="2014-11" db="EMBL/GenBank/DDBJ databases">
        <authorList>
            <person name="Hornung B.V."/>
        </authorList>
    </citation>
    <scope>NUCLEOTIDE SEQUENCE</scope>
    <source>
        <strain evidence="11">INE</strain>
    </source>
</reference>
<dbReference type="Proteomes" id="UP000836597">
    <property type="component" value="Chromosome"/>
</dbReference>
<keyword evidence="5 9" id="KW-0169">Cobalamin biosynthesis</keyword>
<dbReference type="PANTHER" id="PTHR34308:SF1">
    <property type="entry name" value="COBALAMIN BIOSYNTHESIS PROTEIN CBIB"/>
    <property type="match status" value="1"/>
</dbReference>
<dbReference type="Pfam" id="PF03186">
    <property type="entry name" value="CobD_Cbib"/>
    <property type="match status" value="1"/>
</dbReference>
<evidence type="ECO:0000256" key="9">
    <source>
        <dbReference type="HAMAP-Rule" id="MF_00024"/>
    </source>
</evidence>
<comment type="function">
    <text evidence="9">Converts cobyric acid to cobinamide by the addition of aminopropanol on the F carboxylic group.</text>
</comment>
<dbReference type="EMBL" id="LR746496">
    <property type="protein sequence ID" value="CAA7601910.1"/>
    <property type="molecule type" value="Genomic_DNA"/>
</dbReference>
<sequence length="346" mass="36978">MGSLAGYIPVSFLGKMPGFHLSRPLAFLPGVVLTPGCVLLLGFILDRILGDPVGWPHPVIWLGRAAAWGEKRLNRGTARARKRKGILLAVLLIGGTYGLTWGLLKLAALIHPLVGLALQVCLIASALAGKSLLEAGKSVYLPLKMGDLPQARRTLAGFVSRDTSRLSEGEVVRATVETLAENFVDGILSPLLFAAVGGAPLAWAFKAVSTLDSMVGYRNERYRSFGWFSARADDWANFLPARLSVPLFLLAGSGQGLDVRSALRIWRRDAKSHPSPNGGNPESVTAGLLGIQLGGMNIYQGELSHRAEMGDALRPLQSADIRTTLALVRLAAWLSLLPALVLALVL</sequence>
<accession>A0A8S0X5T4</accession>
<keyword evidence="10" id="KW-0456">Lyase</keyword>
<evidence type="ECO:0000313" key="12">
    <source>
        <dbReference type="Proteomes" id="UP001071230"/>
    </source>
</evidence>
<comment type="similarity">
    <text evidence="3 9">Belongs to the CobD/CbiB family.</text>
</comment>
<evidence type="ECO:0000256" key="4">
    <source>
        <dbReference type="ARBA" id="ARBA00022475"/>
    </source>
</evidence>
<dbReference type="Proteomes" id="UP001071230">
    <property type="component" value="Unassembled WGS sequence"/>
</dbReference>
<name>A0A8S0X5T4_9FIRM</name>
<evidence type="ECO:0000256" key="6">
    <source>
        <dbReference type="ARBA" id="ARBA00022692"/>
    </source>
</evidence>
<evidence type="ECO:0000256" key="5">
    <source>
        <dbReference type="ARBA" id="ARBA00022573"/>
    </source>
</evidence>
<gene>
    <name evidence="9" type="primary">cobD</name>
    <name evidence="10" type="ORF">DEACI_2581</name>
    <name evidence="11" type="ORF">DEACI_2721</name>
</gene>
<dbReference type="GO" id="GO:0048472">
    <property type="term" value="F:threonine-phosphate decarboxylase activity"/>
    <property type="evidence" value="ECO:0007669"/>
    <property type="project" value="InterPro"/>
</dbReference>
<organism evidence="10">
    <name type="scientific">Acididesulfobacillus acetoxydans</name>
    <dbReference type="NCBI Taxonomy" id="1561005"/>
    <lineage>
        <taxon>Bacteria</taxon>
        <taxon>Bacillati</taxon>
        <taxon>Bacillota</taxon>
        <taxon>Clostridia</taxon>
        <taxon>Eubacteriales</taxon>
        <taxon>Peptococcaceae</taxon>
        <taxon>Acididesulfobacillus</taxon>
    </lineage>
</organism>
<protein>
    <recommendedName>
        <fullName evidence="9">Cobalamin biosynthesis protein CobD</fullName>
    </recommendedName>
</protein>